<protein>
    <submittedName>
        <fullName evidence="1">Uncharacterized protein</fullName>
    </submittedName>
</protein>
<comment type="caution">
    <text evidence="1">The sequence shown here is derived from an EMBL/GenBank/DDBJ whole genome shotgun (WGS) entry which is preliminary data.</text>
</comment>
<gene>
    <name evidence="1" type="ORF">H4R20_005269</name>
</gene>
<sequence length="170" mass="18762">ELWSGNIIYLKQCIEQSHSSLANRSRSESDYRNHFAVSMQAIALFGSLTPSSQSEAHPDDMVAFTKAHAGTGRLDYAIVLANPDTGRANELGVPIEFKLIPSNNLDNADKRERLAQQELDQIDSRRYAQTLSSCIRLVKIGCAIGMGVFHAKAQLMVRDDSGAQWTPLLT</sequence>
<organism evidence="1 2">
    <name type="scientific">Coemansia guatemalensis</name>
    <dbReference type="NCBI Taxonomy" id="2761395"/>
    <lineage>
        <taxon>Eukaryota</taxon>
        <taxon>Fungi</taxon>
        <taxon>Fungi incertae sedis</taxon>
        <taxon>Zoopagomycota</taxon>
        <taxon>Kickxellomycotina</taxon>
        <taxon>Kickxellomycetes</taxon>
        <taxon>Kickxellales</taxon>
        <taxon>Kickxellaceae</taxon>
        <taxon>Coemansia</taxon>
    </lineage>
</organism>
<evidence type="ECO:0000313" key="1">
    <source>
        <dbReference type="EMBL" id="KAJ2797198.1"/>
    </source>
</evidence>
<dbReference type="AlphaFoldDB" id="A0A9W8LQY4"/>
<accession>A0A9W8LQY4</accession>
<feature type="non-terminal residue" evidence="1">
    <location>
        <position position="1"/>
    </location>
</feature>
<dbReference type="EMBL" id="JANBUO010001690">
    <property type="protein sequence ID" value="KAJ2797198.1"/>
    <property type="molecule type" value="Genomic_DNA"/>
</dbReference>
<keyword evidence="2" id="KW-1185">Reference proteome</keyword>
<dbReference type="Proteomes" id="UP001140094">
    <property type="component" value="Unassembled WGS sequence"/>
</dbReference>
<evidence type="ECO:0000313" key="2">
    <source>
        <dbReference type="Proteomes" id="UP001140094"/>
    </source>
</evidence>
<name>A0A9W8LQY4_9FUNG</name>
<dbReference type="OrthoDB" id="10395867at2759"/>
<reference evidence="1" key="1">
    <citation type="submission" date="2022-07" db="EMBL/GenBank/DDBJ databases">
        <title>Phylogenomic reconstructions and comparative analyses of Kickxellomycotina fungi.</title>
        <authorList>
            <person name="Reynolds N.K."/>
            <person name="Stajich J.E."/>
            <person name="Barry K."/>
            <person name="Grigoriev I.V."/>
            <person name="Crous P."/>
            <person name="Smith M.E."/>
        </authorList>
    </citation>
    <scope>NUCLEOTIDE SEQUENCE</scope>
    <source>
        <strain evidence="1">NRRL 1565</strain>
    </source>
</reference>
<proteinExistence type="predicted"/>